<keyword evidence="2" id="KW-1185">Reference proteome</keyword>
<dbReference type="Proteomes" id="UP000625780">
    <property type="component" value="Unassembled WGS sequence"/>
</dbReference>
<evidence type="ECO:0000313" key="1">
    <source>
        <dbReference type="EMBL" id="GGD55183.1"/>
    </source>
</evidence>
<protein>
    <submittedName>
        <fullName evidence="1">Uncharacterized protein</fullName>
    </submittedName>
</protein>
<gene>
    <name evidence="1" type="ORF">GCM10011361_22140</name>
</gene>
<comment type="caution">
    <text evidence="1">The sequence shown here is derived from an EMBL/GenBank/DDBJ whole genome shotgun (WGS) entry which is preliminary data.</text>
</comment>
<evidence type="ECO:0000313" key="2">
    <source>
        <dbReference type="Proteomes" id="UP000625780"/>
    </source>
</evidence>
<dbReference type="RefSeq" id="WP_188370845.1">
    <property type="nucleotide sequence ID" value="NZ_BMFH01000002.1"/>
</dbReference>
<organism evidence="1 2">
    <name type="scientific">Muriicola marianensis</name>
    <dbReference type="NCBI Taxonomy" id="1324801"/>
    <lineage>
        <taxon>Bacteria</taxon>
        <taxon>Pseudomonadati</taxon>
        <taxon>Bacteroidota</taxon>
        <taxon>Flavobacteriia</taxon>
        <taxon>Flavobacteriales</taxon>
        <taxon>Flavobacteriaceae</taxon>
        <taxon>Muriicola</taxon>
    </lineage>
</organism>
<sequence length="289" mass="30886">MKKISVFLLALSTTFFISCETDDKVVDQVIDNFTVGAVLRTRAQAGNPYNAFVPGSVWTVTIEEQDEEFGGLLESVDLYISFTDNQDDPTDTSVPEQLLASFAASEFGTSSRGLPELTYSTTLQESATAVGIGTGYSGGDVFSYRFVVNLTDGRSFTNTDANNGVLGGSYFSSPYKYDITVACIPVGPVPGDFVLDMQDSFGDGWNGASIRVTVDGVATDYTITAAQGASNSETITIPAGASTWSWEYVSGDWDSEVTYQLYAPNGKLAYSDGPNPVIGEITDLFSICP</sequence>
<name>A0ABQ1R3L3_9FLAO</name>
<reference evidence="2" key="1">
    <citation type="journal article" date="2019" name="Int. J. Syst. Evol. Microbiol.">
        <title>The Global Catalogue of Microorganisms (GCM) 10K type strain sequencing project: providing services to taxonomists for standard genome sequencing and annotation.</title>
        <authorList>
            <consortium name="The Broad Institute Genomics Platform"/>
            <consortium name="The Broad Institute Genome Sequencing Center for Infectious Disease"/>
            <person name="Wu L."/>
            <person name="Ma J."/>
        </authorList>
    </citation>
    <scope>NUCLEOTIDE SEQUENCE [LARGE SCALE GENOMIC DNA]</scope>
    <source>
        <strain evidence="2">CGMCC 1.12606</strain>
    </source>
</reference>
<dbReference type="EMBL" id="BMFH01000002">
    <property type="protein sequence ID" value="GGD55183.1"/>
    <property type="molecule type" value="Genomic_DNA"/>
</dbReference>
<accession>A0ABQ1R3L3</accession>
<dbReference type="PROSITE" id="PS51257">
    <property type="entry name" value="PROKAR_LIPOPROTEIN"/>
    <property type="match status" value="1"/>
</dbReference>
<proteinExistence type="predicted"/>